<dbReference type="Pfam" id="PF13614">
    <property type="entry name" value="AAA_31"/>
    <property type="match status" value="1"/>
</dbReference>
<name>A0A844THZ4_9BRAD</name>
<comment type="similarity">
    <text evidence="2">Belongs to the CpsD/CapB family.</text>
</comment>
<dbReference type="GO" id="GO:0004713">
    <property type="term" value="F:protein tyrosine kinase activity"/>
    <property type="evidence" value="ECO:0007669"/>
    <property type="project" value="TreeGrafter"/>
</dbReference>
<feature type="domain" description="AAA" evidence="19">
    <location>
        <begin position="558"/>
        <end position="688"/>
    </location>
</feature>
<evidence type="ECO:0000259" key="18">
    <source>
        <dbReference type="Pfam" id="PF02706"/>
    </source>
</evidence>
<keyword evidence="16" id="KW-0175">Coiled coil</keyword>
<dbReference type="PANTHER" id="PTHR32309">
    <property type="entry name" value="TYROSINE-PROTEIN KINASE"/>
    <property type="match status" value="1"/>
</dbReference>
<keyword evidence="13 17" id="KW-0472">Membrane</keyword>
<keyword evidence="14" id="KW-0829">Tyrosine-protein kinase</keyword>
<evidence type="ECO:0000256" key="11">
    <source>
        <dbReference type="ARBA" id="ARBA00022840"/>
    </source>
</evidence>
<evidence type="ECO:0000313" key="22">
    <source>
        <dbReference type="Proteomes" id="UP000449969"/>
    </source>
</evidence>
<evidence type="ECO:0000256" key="3">
    <source>
        <dbReference type="ARBA" id="ARBA00008883"/>
    </source>
</evidence>
<evidence type="ECO:0000256" key="7">
    <source>
        <dbReference type="ARBA" id="ARBA00022679"/>
    </source>
</evidence>
<dbReference type="InterPro" id="IPR050445">
    <property type="entry name" value="Bact_polysacc_biosynth/exp"/>
</dbReference>
<evidence type="ECO:0000256" key="17">
    <source>
        <dbReference type="SAM" id="Phobius"/>
    </source>
</evidence>
<dbReference type="SUPFAM" id="SSF52540">
    <property type="entry name" value="P-loop containing nucleoside triphosphate hydrolases"/>
    <property type="match status" value="1"/>
</dbReference>
<dbReference type="CDD" id="cd05387">
    <property type="entry name" value="BY-kinase"/>
    <property type="match status" value="1"/>
</dbReference>
<feature type="domain" description="Tyrosine-protein kinase G-rich" evidence="20">
    <location>
        <begin position="398"/>
        <end position="473"/>
    </location>
</feature>
<dbReference type="InterPro" id="IPR005702">
    <property type="entry name" value="Wzc-like_C"/>
</dbReference>
<dbReference type="EC" id="2.7.10.2" evidence="4"/>
<dbReference type="FunFam" id="3.40.50.300:FF:003951">
    <property type="entry name" value="Succinoglycan biosynthesis transport protein"/>
    <property type="match status" value="1"/>
</dbReference>
<proteinExistence type="inferred from homology"/>
<sequence length="744" mass="81817">MTTSRFPEMFQPRDQFPQRPRYAIEVGGTTLSAERALDIVRRQWPLIAAIVAGTLALVLVYLILATPMYTANARILMDTRQTQVLDKDSGTSNALIDPGFVDSQVEILQSDDLLLSIVRRLKLTEDAEFNGSDPGLLRLVIGKIISLFGSDGPPSKERVERGAVELLQKNLKVERVLTTYVLSMNFRSIDPNKAAQIANAIADAYIVGALEAKYQSTKRAGEWLQQRSAELREQATASDRAVQTFKAENNIVGTSRGLMSEQQLADANSQLVTARAATAEAKARLDRIEALLDKDLVQPTVTDALNNTVITRLRAQYLDLAAQYADWSTRYGKTHQAAINLSNRMDELRKAIADEVRRIADAYRSEYEIAKSRETSLEENLKNLVSQASSTSQAQVKLRDLESAADTYRNLYNNFLEKLQNATQNQSFPISEARIIGTAVKPDKKSSPKTLLALAGGLLGGLCFGFGAAFTKELLSDVLRSPTDVEDQLGVKCLGVLPDIRPARATAENPEPNISSYVVEHPFSRFAETLRNIKVSIDVARLSREVKVIGILSSLPKEGKTTVAANFGHLTALTGHRTLLIDGDLHTRSLTRALAPHSKTGLVEALKDPRAFGYHIQRSKESGLDFLPSVVASRMVNSADVIASKSMADLLAVVREDYEYVIIDLAPVMPVADAKAVSHLVDAMVYVIEWGRTSRNALQESMASSEGIQKKLLGAVLNRANPKMLKRIEAYKGSHYNSYYVEGA</sequence>
<keyword evidence="22" id="KW-1185">Reference proteome</keyword>
<dbReference type="InterPro" id="IPR003856">
    <property type="entry name" value="LPS_length_determ_N"/>
</dbReference>
<keyword evidence="7" id="KW-0808">Transferase</keyword>
<feature type="domain" description="Polysaccharide chain length determinant N-terminal" evidence="18">
    <location>
        <begin position="37"/>
        <end position="119"/>
    </location>
</feature>
<evidence type="ECO:0000256" key="8">
    <source>
        <dbReference type="ARBA" id="ARBA00022692"/>
    </source>
</evidence>
<comment type="caution">
    <text evidence="21">The sequence shown here is derived from an EMBL/GenBank/DDBJ whole genome shotgun (WGS) entry which is preliminary data.</text>
</comment>
<dbReference type="GO" id="GO:0005886">
    <property type="term" value="C:plasma membrane"/>
    <property type="evidence" value="ECO:0007669"/>
    <property type="project" value="UniProtKB-SubCell"/>
</dbReference>
<dbReference type="EMBL" id="WQNE01000010">
    <property type="protein sequence ID" value="MVT74220.1"/>
    <property type="molecule type" value="Genomic_DNA"/>
</dbReference>
<dbReference type="Gene3D" id="3.40.50.300">
    <property type="entry name" value="P-loop containing nucleotide triphosphate hydrolases"/>
    <property type="match status" value="1"/>
</dbReference>
<dbReference type="InterPro" id="IPR032807">
    <property type="entry name" value="GNVR"/>
</dbReference>
<dbReference type="PANTHER" id="PTHR32309:SF13">
    <property type="entry name" value="FERRIC ENTEROBACTIN TRANSPORT PROTEIN FEPE"/>
    <property type="match status" value="1"/>
</dbReference>
<dbReference type="Pfam" id="PF02706">
    <property type="entry name" value="Wzz"/>
    <property type="match status" value="1"/>
</dbReference>
<gene>
    <name evidence="21" type="ORF">GPL20_14400</name>
</gene>
<keyword evidence="10" id="KW-0418">Kinase</keyword>
<comment type="subcellular location">
    <subcellularLocation>
        <location evidence="1">Cell inner membrane</location>
        <topology evidence="1">Multi-pass membrane protein</topology>
    </subcellularLocation>
</comment>
<feature type="coiled-coil region" evidence="16">
    <location>
        <begin position="338"/>
        <end position="425"/>
    </location>
</feature>
<evidence type="ECO:0000256" key="2">
    <source>
        <dbReference type="ARBA" id="ARBA00007316"/>
    </source>
</evidence>
<evidence type="ECO:0000256" key="13">
    <source>
        <dbReference type="ARBA" id="ARBA00023136"/>
    </source>
</evidence>
<evidence type="ECO:0000313" key="21">
    <source>
        <dbReference type="EMBL" id="MVT74220.1"/>
    </source>
</evidence>
<dbReference type="InterPro" id="IPR025669">
    <property type="entry name" value="AAA_dom"/>
</dbReference>
<comment type="similarity">
    <text evidence="3">Belongs to the etk/wzc family.</text>
</comment>
<feature type="transmembrane region" description="Helical" evidence="17">
    <location>
        <begin position="44"/>
        <end position="64"/>
    </location>
</feature>
<evidence type="ECO:0000256" key="9">
    <source>
        <dbReference type="ARBA" id="ARBA00022741"/>
    </source>
</evidence>
<comment type="catalytic activity">
    <reaction evidence="15">
        <text>L-tyrosyl-[protein] + ATP = O-phospho-L-tyrosyl-[protein] + ADP + H(+)</text>
        <dbReference type="Rhea" id="RHEA:10596"/>
        <dbReference type="Rhea" id="RHEA-COMP:10136"/>
        <dbReference type="Rhea" id="RHEA-COMP:20101"/>
        <dbReference type="ChEBI" id="CHEBI:15378"/>
        <dbReference type="ChEBI" id="CHEBI:30616"/>
        <dbReference type="ChEBI" id="CHEBI:46858"/>
        <dbReference type="ChEBI" id="CHEBI:61978"/>
        <dbReference type="ChEBI" id="CHEBI:456216"/>
        <dbReference type="EC" id="2.7.10.2"/>
    </reaction>
</comment>
<evidence type="ECO:0000256" key="5">
    <source>
        <dbReference type="ARBA" id="ARBA00022475"/>
    </source>
</evidence>
<protein>
    <recommendedName>
        <fullName evidence="4">non-specific protein-tyrosine kinase</fullName>
        <ecNumber evidence="4">2.7.10.2</ecNumber>
    </recommendedName>
</protein>
<dbReference type="AlphaFoldDB" id="A0A844THZ4"/>
<evidence type="ECO:0000256" key="6">
    <source>
        <dbReference type="ARBA" id="ARBA00022519"/>
    </source>
</evidence>
<accession>A0A844THZ4</accession>
<dbReference type="Proteomes" id="UP000449969">
    <property type="component" value="Unassembled WGS sequence"/>
</dbReference>
<keyword evidence="8 17" id="KW-0812">Transmembrane</keyword>
<evidence type="ECO:0000256" key="15">
    <source>
        <dbReference type="ARBA" id="ARBA00051245"/>
    </source>
</evidence>
<evidence type="ECO:0000256" key="16">
    <source>
        <dbReference type="SAM" id="Coils"/>
    </source>
</evidence>
<reference evidence="21 22" key="1">
    <citation type="submission" date="2019-12" db="EMBL/GenBank/DDBJ databases">
        <title>Draft genome sequences Bradyrhizobium cajani AMBPC1010, Bradyrhizobium pachyrhizi AMBPC1040 and Bradyrhizobium yuanmingense ALSPC3051, three plant growth promoting strains isolated from nodules of Cajanus cajan L. in Dominican Republic.</title>
        <authorList>
            <person name="Flores-Felix J.D."/>
            <person name="Araujo J."/>
            <person name="Diaz-Alcantara C."/>
            <person name="Gonzalez-Andres F."/>
            <person name="Velazquez E."/>
        </authorList>
    </citation>
    <scope>NUCLEOTIDE SEQUENCE [LARGE SCALE GENOMIC DNA]</scope>
    <source>
        <strain evidence="21 22">1010</strain>
    </source>
</reference>
<evidence type="ECO:0000256" key="14">
    <source>
        <dbReference type="ARBA" id="ARBA00023137"/>
    </source>
</evidence>
<evidence type="ECO:0000259" key="20">
    <source>
        <dbReference type="Pfam" id="PF13807"/>
    </source>
</evidence>
<keyword evidence="6" id="KW-0997">Cell inner membrane</keyword>
<keyword evidence="12 17" id="KW-1133">Transmembrane helix</keyword>
<evidence type="ECO:0000259" key="19">
    <source>
        <dbReference type="Pfam" id="PF13614"/>
    </source>
</evidence>
<keyword evidence="11" id="KW-0067">ATP-binding</keyword>
<organism evidence="21 22">
    <name type="scientific">Bradyrhizobium cajani</name>
    <dbReference type="NCBI Taxonomy" id="1928661"/>
    <lineage>
        <taxon>Bacteria</taxon>
        <taxon>Pseudomonadati</taxon>
        <taxon>Pseudomonadota</taxon>
        <taxon>Alphaproteobacteria</taxon>
        <taxon>Hyphomicrobiales</taxon>
        <taxon>Nitrobacteraceae</taxon>
        <taxon>Bradyrhizobium</taxon>
    </lineage>
</organism>
<evidence type="ECO:0000256" key="10">
    <source>
        <dbReference type="ARBA" id="ARBA00022777"/>
    </source>
</evidence>
<dbReference type="InterPro" id="IPR027417">
    <property type="entry name" value="P-loop_NTPase"/>
</dbReference>
<evidence type="ECO:0000256" key="1">
    <source>
        <dbReference type="ARBA" id="ARBA00004429"/>
    </source>
</evidence>
<evidence type="ECO:0000256" key="4">
    <source>
        <dbReference type="ARBA" id="ARBA00011903"/>
    </source>
</evidence>
<dbReference type="Pfam" id="PF13807">
    <property type="entry name" value="GNVR"/>
    <property type="match status" value="1"/>
</dbReference>
<keyword evidence="5" id="KW-1003">Cell membrane</keyword>
<evidence type="ECO:0000256" key="12">
    <source>
        <dbReference type="ARBA" id="ARBA00022989"/>
    </source>
</evidence>
<keyword evidence="9" id="KW-0547">Nucleotide-binding</keyword>